<keyword evidence="1" id="KW-0472">Membrane</keyword>
<dbReference type="Proteomes" id="UP000034181">
    <property type="component" value="Unassembled WGS sequence"/>
</dbReference>
<feature type="transmembrane region" description="Helical" evidence="1">
    <location>
        <begin position="100"/>
        <end position="118"/>
    </location>
</feature>
<evidence type="ECO:0000313" key="3">
    <source>
        <dbReference type="Proteomes" id="UP000034181"/>
    </source>
</evidence>
<feature type="transmembrane region" description="Helical" evidence="1">
    <location>
        <begin position="148"/>
        <end position="166"/>
    </location>
</feature>
<keyword evidence="1" id="KW-1133">Transmembrane helix</keyword>
<feature type="transmembrane region" description="Helical" evidence="1">
    <location>
        <begin position="394"/>
        <end position="412"/>
    </location>
</feature>
<comment type="caution">
    <text evidence="2">The sequence shown here is derived from an EMBL/GenBank/DDBJ whole genome shotgun (WGS) entry which is preliminary data.</text>
</comment>
<name>A0A0G0NFK5_9BACT</name>
<evidence type="ECO:0008006" key="4">
    <source>
        <dbReference type="Google" id="ProtNLM"/>
    </source>
</evidence>
<feature type="transmembrane region" description="Helical" evidence="1">
    <location>
        <begin position="676"/>
        <end position="698"/>
    </location>
</feature>
<feature type="transmembrane region" description="Helical" evidence="1">
    <location>
        <begin position="196"/>
        <end position="213"/>
    </location>
</feature>
<feature type="transmembrane region" description="Helical" evidence="1">
    <location>
        <begin position="225"/>
        <end position="245"/>
    </location>
</feature>
<protein>
    <recommendedName>
        <fullName evidence="4">Glycosyltransferase RgtA/B/C/D-like domain-containing protein</fullName>
    </recommendedName>
</protein>
<organism evidence="2 3">
    <name type="scientific">Candidatus Woesebacteria bacterium GW2011_GWB1_38_5b</name>
    <dbReference type="NCBI Taxonomy" id="1618569"/>
    <lineage>
        <taxon>Bacteria</taxon>
        <taxon>Candidatus Woeseibacteriota</taxon>
    </lineage>
</organism>
<feature type="transmembrane region" description="Helical" evidence="1">
    <location>
        <begin position="15"/>
        <end position="40"/>
    </location>
</feature>
<dbReference type="EMBL" id="LBUZ01000002">
    <property type="protein sequence ID" value="KKQ75896.1"/>
    <property type="molecule type" value="Genomic_DNA"/>
</dbReference>
<feature type="transmembrane region" description="Helical" evidence="1">
    <location>
        <begin position="319"/>
        <end position="337"/>
    </location>
</feature>
<feature type="transmembrane region" description="Helical" evidence="1">
    <location>
        <begin position="296"/>
        <end position="312"/>
    </location>
</feature>
<evidence type="ECO:0000256" key="1">
    <source>
        <dbReference type="SAM" id="Phobius"/>
    </source>
</evidence>
<feature type="transmembrane region" description="Helical" evidence="1">
    <location>
        <begin position="173"/>
        <end position="190"/>
    </location>
</feature>
<feature type="transmembrane region" description="Helical" evidence="1">
    <location>
        <begin position="125"/>
        <end position="142"/>
    </location>
</feature>
<keyword evidence="1" id="KW-0812">Transmembrane</keyword>
<proteinExistence type="predicted"/>
<feature type="transmembrane region" description="Helical" evidence="1">
    <location>
        <begin position="364"/>
        <end position="382"/>
    </location>
</feature>
<feature type="transmembrane region" description="Helical" evidence="1">
    <location>
        <begin position="61"/>
        <end position="80"/>
    </location>
</feature>
<gene>
    <name evidence="2" type="ORF">US96_C0002G0009</name>
</gene>
<evidence type="ECO:0000313" key="2">
    <source>
        <dbReference type="EMBL" id="KKQ75896.1"/>
    </source>
</evidence>
<reference evidence="2 3" key="1">
    <citation type="journal article" date="2015" name="Nature">
        <title>rRNA introns, odd ribosomes, and small enigmatic genomes across a large radiation of phyla.</title>
        <authorList>
            <person name="Brown C.T."/>
            <person name="Hug L.A."/>
            <person name="Thomas B.C."/>
            <person name="Sharon I."/>
            <person name="Castelle C.J."/>
            <person name="Singh A."/>
            <person name="Wilkins M.J."/>
            <person name="Williams K.H."/>
            <person name="Banfield J.F."/>
        </authorList>
    </citation>
    <scope>NUCLEOTIDE SEQUENCE [LARGE SCALE GENOMIC DNA]</scope>
</reference>
<accession>A0A0G0NFK5</accession>
<sequence length="701" mass="80451">MNHLKLLLKIPWKDMLAVGLLITISSVVFHTWIFNFAPVTAGDWHLNDEVNIKEYFSSPNIMNYSALGGVDIIGLSFYPFNFLTAALIRLGLTYSQALRIVFLYPVAFIGSTTVYFLLRKIFKSSLAAFVGALLFQFNPYFMILDNGVLTLMVSCSLFPLIFLLFIKSLEKTSIKLLLTTGLILYVASFYEIRGVYLMTPLLIGYALYHIFVINGERSLKRALSLLALYMIPFLVVFLLSLYWIFGLMAMHNPGYGQTLFKRALFGEGYMSTTASLAQFHPFWAGDYSTNFITMKVPLRFWILPLVVILGFWTNRNNKYVLFFGIVAFAGMLLSKQGTEPFGSLYKWLFINVPGFSAFRESSKFYFYMAIGYSVLIAGLIDYLRQRKSLGRKMVTLTVVASLIYVAALNARGQFTGRIRGLSVLRSMPHDYQVLKQYTLGQNQFFRTLWLPYYSRWIPQYPQNPKLAANGLYYSNWNLINPDKPITVKASEAERFVEMLEGEKSRRLLNLSGIKYVVIPLLDEANDDDFFYLFNKPREYYLTAIKKISYLKPVDIHTREVKIYLNENPKPKLYLTEKPESVDEDIIATPVSYQRISASEYQLSLGNITSPMHLQFSEVYDSNWRIFAGSDYWPNIFNARTLVSEPDHQANVAGLNSFKIDSRLSNQTVKLYYFPQAYVTLGWFLSIVLGLGVISLIIIKRK</sequence>
<dbReference type="AlphaFoldDB" id="A0A0G0NFK5"/>